<dbReference type="EMBL" id="AP025225">
    <property type="protein sequence ID" value="BDB96390.1"/>
    <property type="molecule type" value="Genomic_DNA"/>
</dbReference>
<keyword evidence="1" id="KW-0175">Coiled coil</keyword>
<proteinExistence type="predicted"/>
<evidence type="ECO:0000313" key="3">
    <source>
        <dbReference type="Proteomes" id="UP001320209"/>
    </source>
</evidence>
<organism evidence="2 3">
    <name type="scientific">Candidatus Hydrogenosomobacter endosymbioticus</name>
    <dbReference type="NCBI Taxonomy" id="2558174"/>
    <lineage>
        <taxon>Bacteria</taxon>
        <taxon>Pseudomonadati</taxon>
        <taxon>Pseudomonadota</taxon>
        <taxon>Alphaproteobacteria</taxon>
        <taxon>Holosporales</taxon>
        <taxon>Holosporaceae</taxon>
        <taxon>Candidatus Hydrogenosomobacter</taxon>
    </lineage>
</organism>
<protein>
    <submittedName>
        <fullName evidence="2">Uncharacterized protein</fullName>
    </submittedName>
</protein>
<evidence type="ECO:0000256" key="1">
    <source>
        <dbReference type="SAM" id="Coils"/>
    </source>
</evidence>
<feature type="coiled-coil region" evidence="1">
    <location>
        <begin position="191"/>
        <end position="225"/>
    </location>
</feature>
<accession>A0ABM7V9C3</accession>
<sequence>MNRRVLAFLGMCVLTANEDAAFSMKLWGGSLLQRDLQNSDNSSRVSTSLMSIFIGNKNIIEINRRLEIESLKKELEESKKNYNILLEREKGLEKNLQEKDLEIQKLTLEVTQSKDREQGFFLQDEKNKKQIELIESENYKKVTALQQKLDKILKERGADDISDSYSAYSGKGREANLTSAKSVISSSKTTRSGINNDKAAQQKEMKKMEESITCLTKQLKDKEEYQKSLSTLFSNQINELKKAKADLEIRIVIREQSENTYKKKVADLQAELSKEKEFNKKCKKQLENFEQQYQSNAQ</sequence>
<name>A0ABM7V9C3_9PROT</name>
<dbReference type="Proteomes" id="UP001320209">
    <property type="component" value="Chromosome"/>
</dbReference>
<dbReference type="RefSeq" id="WP_236864719.1">
    <property type="nucleotide sequence ID" value="NZ_AP025225.1"/>
</dbReference>
<feature type="coiled-coil region" evidence="1">
    <location>
        <begin position="68"/>
        <end position="116"/>
    </location>
</feature>
<evidence type="ECO:0000313" key="2">
    <source>
        <dbReference type="EMBL" id="BDB96390.1"/>
    </source>
</evidence>
<gene>
    <name evidence="2" type="ORF">HYD_5230</name>
</gene>
<reference evidence="2" key="1">
    <citation type="submission" date="2021-10" db="EMBL/GenBank/DDBJ databases">
        <title>Genome Sequence of The Candidatus Hydrogeosomobacter endosymbioticus, an Intracellular Bacterial Symbiont of the Anaerobic Ciliate GW7.</title>
        <authorList>
            <person name="Shiohama Y."/>
            <person name="Shinzato N."/>
        </authorList>
    </citation>
    <scope>NUCLEOTIDE SEQUENCE [LARGE SCALE GENOMIC DNA]</scope>
    <source>
        <strain evidence="2">200920</strain>
    </source>
</reference>
<keyword evidence="3" id="KW-1185">Reference proteome</keyword>